<evidence type="ECO:0000313" key="9">
    <source>
        <dbReference type="EMBL" id="AIF24937.1"/>
    </source>
</evidence>
<dbReference type="InterPro" id="IPR036621">
    <property type="entry name" value="Anticodon-bd_dom_sf"/>
</dbReference>
<keyword evidence="4 7" id="KW-0067">ATP-binding</keyword>
<evidence type="ECO:0000256" key="6">
    <source>
        <dbReference type="ARBA" id="ARBA00023146"/>
    </source>
</evidence>
<evidence type="ECO:0000256" key="1">
    <source>
        <dbReference type="ARBA" id="ARBA00004496"/>
    </source>
</evidence>
<dbReference type="PANTHER" id="PTHR43382">
    <property type="entry name" value="PROLYL-TRNA SYNTHETASE"/>
    <property type="match status" value="1"/>
</dbReference>
<comment type="subcellular location">
    <subcellularLocation>
        <location evidence="1 7">Cytoplasm</location>
    </subcellularLocation>
</comment>
<keyword evidence="7" id="KW-0963">Cytoplasm</keyword>
<dbReference type="InterPro" id="IPR017449">
    <property type="entry name" value="Pro-tRNA_synth_II"/>
</dbReference>
<comment type="domain">
    <text evidence="7">Consists of three domains: the N-terminal catalytic domain, the anticodon-binding domain and the C-terminal extension.</text>
</comment>
<dbReference type="Gene3D" id="3.40.50.800">
    <property type="entry name" value="Anticodon-binding domain"/>
    <property type="match status" value="1"/>
</dbReference>
<feature type="domain" description="Aminoacyl-transfer RNA synthetases class-II family profile" evidence="8">
    <location>
        <begin position="64"/>
        <end position="309"/>
    </location>
</feature>
<sequence>MNDSPAAAKRGIPPKSDFREWYPFIVEAAELVDKRYPIKGMDVWRPYGWKTMRLIDDITHQEMERTEHGEVNFPLLIPEDLLEKENRLVSLLKTAREKGIDPSELRMEEEPSGFANEVYWIRHAGESELDKAMFLRPTSETAMYTMFPLWIRSHADLPLKTYQIVNTFRYETKQTRSFIRVREIHFFEAHTAHIDEADATRQIEEDLEIVENLMNELKLPVLVTKRPVWDTFPGAWYTIAIDVVMPDGRTLQVASVHHYRDQWARAFDITYEDDSGNQQYVHQTTYGMSERLLGAIVASHGDDKGLVMPPPVAPVQVVVIPIISKGDSSDVISESERITSQLKSAGIRVRLDSRDIRPGQKYYDWEIKGVPLRIEIGPRDLSTNSVMCVRRTGGKTSHSLENLVDTVRSELDIIGEEMKQRSSDYFNSRIKPLPAFTIDGAKLIFNQMIEKGIVYEMAFDGNDAEAEMIEKSTGLSFLGDSTTPYEKEVTCVITGNPTTRRVFLARPY</sequence>
<dbReference type="GO" id="GO:0005737">
    <property type="term" value="C:cytoplasm"/>
    <property type="evidence" value="ECO:0007669"/>
    <property type="project" value="UniProtKB-SubCell"/>
</dbReference>
<reference evidence="9" key="1">
    <citation type="journal article" date="2014" name="Genome Biol. Evol.">
        <title>Pangenome evidence for extensive interdomain horizontal transfer affecting lineage core and shell genes in uncultured planktonic thaumarchaeota and euryarchaeota.</title>
        <authorList>
            <person name="Deschamps P."/>
            <person name="Zivanovic Y."/>
            <person name="Moreira D."/>
            <person name="Rodriguez-Valera F."/>
            <person name="Lopez-Garcia P."/>
        </authorList>
    </citation>
    <scope>NUCLEOTIDE SEQUENCE</scope>
</reference>
<keyword evidence="2 7" id="KW-0436">Ligase</keyword>
<dbReference type="InterPro" id="IPR045864">
    <property type="entry name" value="aa-tRNA-synth_II/BPL/LPL"/>
</dbReference>
<comment type="subunit">
    <text evidence="7">Homodimer.</text>
</comment>
<protein>
    <recommendedName>
        <fullName evidence="7">Proline--tRNA ligase</fullName>
        <ecNumber evidence="7">6.1.1.15</ecNumber>
    </recommendedName>
    <alternativeName>
        <fullName evidence="7">Prolyl-tRNA synthetase</fullName>
        <shortName evidence="7">ProRS</shortName>
    </alternativeName>
</protein>
<gene>
    <name evidence="9" type="primary">PARS</name>
    <name evidence="7 9" type="synonym">proS</name>
</gene>
<dbReference type="SUPFAM" id="SSF64586">
    <property type="entry name" value="C-terminal domain of ProRS"/>
    <property type="match status" value="1"/>
</dbReference>
<comment type="catalytic activity">
    <reaction evidence="7">
        <text>tRNA(Pro) + L-proline + ATP = L-prolyl-tRNA(Pro) + AMP + diphosphate</text>
        <dbReference type="Rhea" id="RHEA:14305"/>
        <dbReference type="Rhea" id="RHEA-COMP:9700"/>
        <dbReference type="Rhea" id="RHEA-COMP:9702"/>
        <dbReference type="ChEBI" id="CHEBI:30616"/>
        <dbReference type="ChEBI" id="CHEBI:33019"/>
        <dbReference type="ChEBI" id="CHEBI:60039"/>
        <dbReference type="ChEBI" id="CHEBI:78442"/>
        <dbReference type="ChEBI" id="CHEBI:78532"/>
        <dbReference type="ChEBI" id="CHEBI:456215"/>
        <dbReference type="EC" id="6.1.1.15"/>
    </reaction>
</comment>
<dbReference type="InterPro" id="IPR002314">
    <property type="entry name" value="aa-tRNA-synt_IIb"/>
</dbReference>
<keyword evidence="5 7" id="KW-0648">Protein biosynthesis</keyword>
<evidence type="ECO:0000259" key="8">
    <source>
        <dbReference type="PROSITE" id="PS50862"/>
    </source>
</evidence>
<dbReference type="GO" id="GO:0006433">
    <property type="term" value="P:prolyl-tRNA aminoacylation"/>
    <property type="evidence" value="ECO:0007669"/>
    <property type="project" value="UniProtKB-UniRule"/>
</dbReference>
<dbReference type="GO" id="GO:0004827">
    <property type="term" value="F:proline-tRNA ligase activity"/>
    <property type="evidence" value="ECO:0007669"/>
    <property type="project" value="UniProtKB-UniRule"/>
</dbReference>
<dbReference type="SUPFAM" id="SSF55681">
    <property type="entry name" value="Class II aaRS and biotin synthetases"/>
    <property type="match status" value="1"/>
</dbReference>
<keyword evidence="3 7" id="KW-0547">Nucleotide-binding</keyword>
<comment type="function">
    <text evidence="7">Catalyzes the attachment of proline to tRNA(Pro) in a two-step reaction: proline is first activated by ATP to form Pro-AMP and then transferred to the acceptor end of tRNA(Pro).</text>
</comment>
<name>A0A075IDI4_9EURY</name>
<evidence type="ECO:0000256" key="7">
    <source>
        <dbReference type="HAMAP-Rule" id="MF_01571"/>
    </source>
</evidence>
<dbReference type="InterPro" id="IPR004499">
    <property type="entry name" value="Pro-tRNA-ligase_IIa_arc-type"/>
</dbReference>
<keyword evidence="6 7" id="KW-0030">Aminoacyl-tRNA synthetase</keyword>
<evidence type="ECO:0000256" key="3">
    <source>
        <dbReference type="ARBA" id="ARBA00022741"/>
    </source>
</evidence>
<dbReference type="Gene3D" id="3.30.930.10">
    <property type="entry name" value="Bira Bifunctional Protein, Domain 2"/>
    <property type="match status" value="1"/>
</dbReference>
<dbReference type="EC" id="6.1.1.15" evidence="7"/>
<dbReference type="PANTHER" id="PTHR43382:SF2">
    <property type="entry name" value="BIFUNCTIONAL GLUTAMATE_PROLINE--TRNA LIGASE"/>
    <property type="match status" value="1"/>
</dbReference>
<comment type="similarity">
    <text evidence="7">Belongs to the class-II aminoacyl-tRNA synthetase family. ProS type 3 subfamily.</text>
</comment>
<dbReference type="EMBL" id="KF901277">
    <property type="protein sequence ID" value="AIF24937.1"/>
    <property type="molecule type" value="Genomic_DNA"/>
</dbReference>
<dbReference type="HAMAP" id="MF_01571">
    <property type="entry name" value="Pro_tRNA_synth_type3"/>
    <property type="match status" value="1"/>
</dbReference>
<dbReference type="GO" id="GO:0005524">
    <property type="term" value="F:ATP binding"/>
    <property type="evidence" value="ECO:0007669"/>
    <property type="project" value="UniProtKB-UniRule"/>
</dbReference>
<dbReference type="PROSITE" id="PS50862">
    <property type="entry name" value="AA_TRNA_LIGASE_II"/>
    <property type="match status" value="1"/>
</dbReference>
<organism evidence="9">
    <name type="scientific">uncultured marine group II/III euryarchaeote SAT1000_41_C12</name>
    <dbReference type="NCBI Taxonomy" id="1456583"/>
    <lineage>
        <taxon>Archaea</taxon>
        <taxon>Methanobacteriati</taxon>
        <taxon>Methanobacteriota</taxon>
        <taxon>environmental samples</taxon>
    </lineage>
</organism>
<dbReference type="SUPFAM" id="SSF52954">
    <property type="entry name" value="Class II aaRS ABD-related"/>
    <property type="match status" value="1"/>
</dbReference>
<dbReference type="Pfam" id="PF03129">
    <property type="entry name" value="HGTP_anticodon"/>
    <property type="match status" value="1"/>
</dbReference>
<dbReference type="InterPro" id="IPR004154">
    <property type="entry name" value="Anticodon-bd"/>
</dbReference>
<evidence type="ECO:0000256" key="2">
    <source>
        <dbReference type="ARBA" id="ARBA00022598"/>
    </source>
</evidence>
<evidence type="ECO:0000256" key="4">
    <source>
        <dbReference type="ARBA" id="ARBA00022840"/>
    </source>
</evidence>
<dbReference type="InterPro" id="IPR006195">
    <property type="entry name" value="aa-tRNA-synth_II"/>
</dbReference>
<proteinExistence type="inferred from homology"/>
<evidence type="ECO:0000256" key="5">
    <source>
        <dbReference type="ARBA" id="ARBA00022917"/>
    </source>
</evidence>
<dbReference type="Gene3D" id="3.30.110.30">
    <property type="entry name" value="C-terminal domain of ProRS"/>
    <property type="match status" value="1"/>
</dbReference>
<dbReference type="AlphaFoldDB" id="A0A075IDI4"/>
<accession>A0A075IDI4</accession>
<dbReference type="Pfam" id="PF00587">
    <property type="entry name" value="tRNA-synt_2b"/>
    <property type="match status" value="1"/>
</dbReference>
<dbReference type="GO" id="GO:0017101">
    <property type="term" value="C:aminoacyl-tRNA synthetase multienzyme complex"/>
    <property type="evidence" value="ECO:0007669"/>
    <property type="project" value="TreeGrafter"/>
</dbReference>